<dbReference type="KEGG" id="palk:PSAKL28_03820"/>
<organism evidence="2 3">
    <name type="scientific">Pseudomonas alkylphenolica</name>
    <dbReference type="NCBI Taxonomy" id="237609"/>
    <lineage>
        <taxon>Bacteria</taxon>
        <taxon>Pseudomonadati</taxon>
        <taxon>Pseudomonadota</taxon>
        <taxon>Gammaproteobacteria</taxon>
        <taxon>Pseudomonadales</taxon>
        <taxon>Pseudomonadaceae</taxon>
        <taxon>Pseudomonas</taxon>
    </lineage>
</organism>
<evidence type="ECO:0000313" key="3">
    <source>
        <dbReference type="Proteomes" id="UP000028931"/>
    </source>
</evidence>
<dbReference type="Proteomes" id="UP000028931">
    <property type="component" value="Chromosome"/>
</dbReference>
<dbReference type="eggNOG" id="ENOG50314WN">
    <property type="taxonomic scope" value="Bacteria"/>
</dbReference>
<protein>
    <recommendedName>
        <fullName evidence="4">DUF4175 domain-containing protein</fullName>
    </recommendedName>
</protein>
<accession>A0A077F6K9</accession>
<proteinExistence type="predicted"/>
<dbReference type="AlphaFoldDB" id="A0A077F6K9"/>
<keyword evidence="1" id="KW-0812">Transmembrane</keyword>
<dbReference type="RefSeq" id="WP_038605917.1">
    <property type="nucleotide sequence ID" value="NZ_CP009048.1"/>
</dbReference>
<keyword evidence="1" id="KW-0472">Membrane</keyword>
<dbReference type="EMBL" id="CP009048">
    <property type="protein sequence ID" value="AIL59619.1"/>
    <property type="molecule type" value="Genomic_DNA"/>
</dbReference>
<dbReference type="OrthoDB" id="8968524at2"/>
<feature type="transmembrane region" description="Helical" evidence="1">
    <location>
        <begin position="12"/>
        <end position="32"/>
    </location>
</feature>
<reference evidence="2 3" key="1">
    <citation type="submission" date="2014-07" db="EMBL/GenBank/DDBJ databases">
        <authorList>
            <person name="Lee K."/>
            <person name="Lim J.Y."/>
            <person name="Hwang I."/>
        </authorList>
    </citation>
    <scope>NUCLEOTIDE SEQUENCE [LARGE SCALE GENOMIC DNA]</scope>
    <source>
        <strain evidence="2 3">KL28</strain>
    </source>
</reference>
<evidence type="ECO:0000313" key="2">
    <source>
        <dbReference type="EMBL" id="AIL59619.1"/>
    </source>
</evidence>
<name>A0A077F6K9_9PSED</name>
<gene>
    <name evidence="2" type="ORF">PSAKL28_03820</name>
</gene>
<evidence type="ECO:0000256" key="1">
    <source>
        <dbReference type="SAM" id="Phobius"/>
    </source>
</evidence>
<keyword evidence="1" id="KW-1133">Transmembrane helix</keyword>
<feature type="transmembrane region" description="Helical" evidence="1">
    <location>
        <begin position="38"/>
        <end position="56"/>
    </location>
</feature>
<dbReference type="HOGENOM" id="CLU_200178_3_0_6"/>
<evidence type="ECO:0008006" key="4">
    <source>
        <dbReference type="Google" id="ProtNLM"/>
    </source>
</evidence>
<sequence>MSHRSQSTRRVFAWPLVIGLSGAAGLFAALLGDGWWDALAWVGLGIPAVLGLRGFWRPRTSVS</sequence>